<name>A0A919CGX2_9ACTN</name>
<evidence type="ECO:0000256" key="1">
    <source>
        <dbReference type="SAM" id="MobiDB-lite"/>
    </source>
</evidence>
<proteinExistence type="predicted"/>
<comment type="caution">
    <text evidence="2">The sequence shown here is derived from an EMBL/GenBank/DDBJ whole genome shotgun (WGS) entry which is preliminary data.</text>
</comment>
<keyword evidence="3" id="KW-1185">Reference proteome</keyword>
<dbReference type="Proteomes" id="UP000654947">
    <property type="component" value="Unassembled WGS sequence"/>
</dbReference>
<reference evidence="2 3" key="1">
    <citation type="journal article" date="2014" name="Int. J. Syst. Evol. Microbiol.">
        <title>Complete genome sequence of Corynebacterium casei LMG S-19264T (=DSM 44701T), isolated from a smear-ripened cheese.</title>
        <authorList>
            <consortium name="US DOE Joint Genome Institute (JGI-PGF)"/>
            <person name="Walter F."/>
            <person name="Albersmeier A."/>
            <person name="Kalinowski J."/>
            <person name="Ruckert C."/>
        </authorList>
    </citation>
    <scope>NUCLEOTIDE SEQUENCE [LARGE SCALE GENOMIC DNA]</scope>
    <source>
        <strain evidence="2 3">KCTC 19473</strain>
    </source>
</reference>
<dbReference type="AlphaFoldDB" id="A0A919CGX2"/>
<organism evidence="2 3">
    <name type="scientific">Nocardiopsis kunsanensis</name>
    <dbReference type="NCBI Taxonomy" id="141693"/>
    <lineage>
        <taxon>Bacteria</taxon>
        <taxon>Bacillati</taxon>
        <taxon>Actinomycetota</taxon>
        <taxon>Actinomycetes</taxon>
        <taxon>Streptosporangiales</taxon>
        <taxon>Nocardiopsidaceae</taxon>
        <taxon>Nocardiopsis</taxon>
    </lineage>
</organism>
<accession>A0A919CGX2</accession>
<evidence type="ECO:0000313" key="3">
    <source>
        <dbReference type="Proteomes" id="UP000654947"/>
    </source>
</evidence>
<evidence type="ECO:0000313" key="2">
    <source>
        <dbReference type="EMBL" id="GHD19899.1"/>
    </source>
</evidence>
<feature type="region of interest" description="Disordered" evidence="1">
    <location>
        <begin position="66"/>
        <end position="163"/>
    </location>
</feature>
<dbReference type="EMBL" id="BMXL01000004">
    <property type="protein sequence ID" value="GHD19899.1"/>
    <property type="molecule type" value="Genomic_DNA"/>
</dbReference>
<gene>
    <name evidence="2" type="ORF">GCM10007147_11260</name>
</gene>
<feature type="compositionally biased region" description="Low complexity" evidence="1">
    <location>
        <begin position="86"/>
        <end position="96"/>
    </location>
</feature>
<protein>
    <submittedName>
        <fullName evidence="2">Uncharacterized protein</fullName>
    </submittedName>
</protein>
<sequence>MAPEVPEGGAVLTRVKITVQVELIPGAEQASALSATLGAVNGAANRVSQVAFERGVPREHELRKHTYADPKARGLGAQAAQHVVRRSPSPSGSGPRLSIPTTSGACPGSWTRRPSRSGPRPAVSRTSASPVRPRHSKCSGSTGTGRVRPDRARGGVLLPPGHV</sequence>